<proteinExistence type="predicted"/>
<reference evidence="2 3" key="1">
    <citation type="journal article" date="2018" name="Front. Plant Sci.">
        <title>Red Clover (Trifolium pratense) and Zigzag Clover (T. medium) - A Picture of Genomic Similarities and Differences.</title>
        <authorList>
            <person name="Dluhosova J."/>
            <person name="Istvanek J."/>
            <person name="Nedelnik J."/>
            <person name="Repkova J."/>
        </authorList>
    </citation>
    <scope>NUCLEOTIDE SEQUENCE [LARGE SCALE GENOMIC DNA]</scope>
    <source>
        <strain evidence="3">cv. 10/8</strain>
        <tissue evidence="2">Leaf</tissue>
    </source>
</reference>
<keyword evidence="3" id="KW-1185">Reference proteome</keyword>
<organism evidence="2 3">
    <name type="scientific">Trifolium medium</name>
    <dbReference type="NCBI Taxonomy" id="97028"/>
    <lineage>
        <taxon>Eukaryota</taxon>
        <taxon>Viridiplantae</taxon>
        <taxon>Streptophyta</taxon>
        <taxon>Embryophyta</taxon>
        <taxon>Tracheophyta</taxon>
        <taxon>Spermatophyta</taxon>
        <taxon>Magnoliopsida</taxon>
        <taxon>eudicotyledons</taxon>
        <taxon>Gunneridae</taxon>
        <taxon>Pentapetalae</taxon>
        <taxon>rosids</taxon>
        <taxon>fabids</taxon>
        <taxon>Fabales</taxon>
        <taxon>Fabaceae</taxon>
        <taxon>Papilionoideae</taxon>
        <taxon>50 kb inversion clade</taxon>
        <taxon>NPAAA clade</taxon>
        <taxon>Hologalegina</taxon>
        <taxon>IRL clade</taxon>
        <taxon>Trifolieae</taxon>
        <taxon>Trifolium</taxon>
    </lineage>
</organism>
<dbReference type="Proteomes" id="UP000265520">
    <property type="component" value="Unassembled WGS sequence"/>
</dbReference>
<evidence type="ECO:0000313" key="3">
    <source>
        <dbReference type="Proteomes" id="UP000265520"/>
    </source>
</evidence>
<sequence length="80" mass="8549">FGLMISTQALFGAPYAPDMDGGSSFQQIPEPPPDMVMPLRFAEPIPPTFTDLDKIPISPLTLEPIPEQEASSAGDNDSSD</sequence>
<evidence type="ECO:0000256" key="1">
    <source>
        <dbReference type="SAM" id="MobiDB-lite"/>
    </source>
</evidence>
<accession>A0A392R687</accession>
<feature type="compositionally biased region" description="Polar residues" evidence="1">
    <location>
        <begin position="69"/>
        <end position="80"/>
    </location>
</feature>
<feature type="non-terminal residue" evidence="2">
    <location>
        <position position="1"/>
    </location>
</feature>
<feature type="region of interest" description="Disordered" evidence="1">
    <location>
        <begin position="21"/>
        <end position="80"/>
    </location>
</feature>
<dbReference type="EMBL" id="LXQA010192930">
    <property type="protein sequence ID" value="MCI32128.1"/>
    <property type="molecule type" value="Genomic_DNA"/>
</dbReference>
<protein>
    <submittedName>
        <fullName evidence="2">Uncharacterized protein</fullName>
    </submittedName>
</protein>
<name>A0A392R687_9FABA</name>
<evidence type="ECO:0000313" key="2">
    <source>
        <dbReference type="EMBL" id="MCI32128.1"/>
    </source>
</evidence>
<comment type="caution">
    <text evidence="2">The sequence shown here is derived from an EMBL/GenBank/DDBJ whole genome shotgun (WGS) entry which is preliminary data.</text>
</comment>
<dbReference type="AlphaFoldDB" id="A0A392R687"/>